<comment type="similarity">
    <text evidence="2">Belongs to the TlyA family.</text>
</comment>
<dbReference type="Gene3D" id="3.10.290.10">
    <property type="entry name" value="RNA-binding S4 domain"/>
    <property type="match status" value="1"/>
</dbReference>
<evidence type="ECO:0000313" key="5">
    <source>
        <dbReference type="EMBL" id="AGF79513.1"/>
    </source>
</evidence>
<dbReference type="EMBL" id="CP003985">
    <property type="protein sequence ID" value="AGF79513.1"/>
    <property type="molecule type" value="Genomic_DNA"/>
</dbReference>
<dbReference type="HOGENOM" id="CLU_058015_3_0_7"/>
<keyword evidence="1 3" id="KW-0694">RNA-binding</keyword>
<dbReference type="PROSITE" id="PS50889">
    <property type="entry name" value="S4"/>
    <property type="match status" value="1"/>
</dbReference>
<dbReference type="SUPFAM" id="SSF53335">
    <property type="entry name" value="S-adenosyl-L-methionine-dependent methyltransferases"/>
    <property type="match status" value="1"/>
</dbReference>
<dbReference type="InterPro" id="IPR004538">
    <property type="entry name" value="Hemolysin_A/TlyA"/>
</dbReference>
<organism evidence="5 6">
    <name type="scientific">Desulfocapsa sulfexigens (strain DSM 10523 / SB164P1)</name>
    <dbReference type="NCBI Taxonomy" id="1167006"/>
    <lineage>
        <taxon>Bacteria</taxon>
        <taxon>Pseudomonadati</taxon>
        <taxon>Thermodesulfobacteriota</taxon>
        <taxon>Desulfobulbia</taxon>
        <taxon>Desulfobulbales</taxon>
        <taxon>Desulfocapsaceae</taxon>
        <taxon>Desulfocapsa</taxon>
    </lineage>
</organism>
<dbReference type="SUPFAM" id="SSF55174">
    <property type="entry name" value="Alpha-L RNA-binding motif"/>
    <property type="match status" value="1"/>
</dbReference>
<gene>
    <name evidence="5" type="ordered locus">UWK_02984</name>
</gene>
<keyword evidence="6" id="KW-1185">Reference proteome</keyword>
<dbReference type="OrthoDB" id="9784736at2"/>
<dbReference type="CDD" id="cd02440">
    <property type="entry name" value="AdoMet_MTases"/>
    <property type="match status" value="1"/>
</dbReference>
<protein>
    <submittedName>
        <fullName evidence="5">Hemolysin A</fullName>
    </submittedName>
</protein>
<dbReference type="PATRIC" id="fig|1167006.5.peg.3223"/>
<evidence type="ECO:0000259" key="4">
    <source>
        <dbReference type="Pfam" id="PF01728"/>
    </source>
</evidence>
<dbReference type="PIRSF" id="PIRSF005578">
    <property type="entry name" value="TlyA"/>
    <property type="match status" value="1"/>
</dbReference>
<evidence type="ECO:0000256" key="2">
    <source>
        <dbReference type="ARBA" id="ARBA00029460"/>
    </source>
</evidence>
<dbReference type="CDD" id="cd00165">
    <property type="entry name" value="S4"/>
    <property type="match status" value="1"/>
</dbReference>
<dbReference type="KEGG" id="dsf:UWK_02984"/>
<dbReference type="InterPro" id="IPR047048">
    <property type="entry name" value="TlyA"/>
</dbReference>
<dbReference type="GO" id="GO:0008168">
    <property type="term" value="F:methyltransferase activity"/>
    <property type="evidence" value="ECO:0007669"/>
    <property type="project" value="InterPro"/>
</dbReference>
<feature type="domain" description="Ribosomal RNA methyltransferase FtsJ" evidence="4">
    <location>
        <begin position="59"/>
        <end position="239"/>
    </location>
</feature>
<dbReference type="PANTHER" id="PTHR32319">
    <property type="entry name" value="BACTERIAL HEMOLYSIN-LIKE PROTEIN"/>
    <property type="match status" value="1"/>
</dbReference>
<proteinExistence type="inferred from homology"/>
<evidence type="ECO:0000256" key="3">
    <source>
        <dbReference type="PROSITE-ProRule" id="PRU00182"/>
    </source>
</evidence>
<dbReference type="GO" id="GO:0003723">
    <property type="term" value="F:RNA binding"/>
    <property type="evidence" value="ECO:0007669"/>
    <property type="project" value="UniProtKB-KW"/>
</dbReference>
<dbReference type="RefSeq" id="WP_015405197.1">
    <property type="nucleotide sequence ID" value="NC_020304.1"/>
</dbReference>
<dbReference type="InterPro" id="IPR029063">
    <property type="entry name" value="SAM-dependent_MTases_sf"/>
</dbReference>
<dbReference type="NCBIfam" id="TIGR00478">
    <property type="entry name" value="tly"/>
    <property type="match status" value="1"/>
</dbReference>
<accession>M1P7S3</accession>
<dbReference type="InterPro" id="IPR002877">
    <property type="entry name" value="RNA_MeTrfase_FtsJ_dom"/>
</dbReference>
<evidence type="ECO:0000256" key="1">
    <source>
        <dbReference type="ARBA" id="ARBA00022884"/>
    </source>
</evidence>
<sequence length="242" mass="26506">MGKLRLDELLVHTGLTADLQLARRLIGAGEVSVDGICADKAGTYYPDTNLPVIKTKCPFVSRGGYKLQGGLDTFSIDPGGFICADIGASSGGFTDCLLQRGAKKVYAVDVAYGMLDWKLRQDERVAVIERFNARKISQKQIPEPLDLAVIDAAFISLTKLLPPLIPLFRKKVSIICLIKPQFELPPKLIPKGGVVINEEHHQLAIDKIYDFLDLTGLRPLQMTPSPILGPKGNREFLLLIGN</sequence>
<name>M1P7S3_DESSD</name>
<dbReference type="Pfam" id="PF01728">
    <property type="entry name" value="FtsJ"/>
    <property type="match status" value="1"/>
</dbReference>
<dbReference type="GO" id="GO:0032259">
    <property type="term" value="P:methylation"/>
    <property type="evidence" value="ECO:0007669"/>
    <property type="project" value="InterPro"/>
</dbReference>
<dbReference type="Proteomes" id="UP000011721">
    <property type="component" value="Chromosome"/>
</dbReference>
<dbReference type="Gene3D" id="3.40.50.150">
    <property type="entry name" value="Vaccinia Virus protein VP39"/>
    <property type="match status" value="1"/>
</dbReference>
<dbReference type="AlphaFoldDB" id="M1P7S3"/>
<reference evidence="6" key="1">
    <citation type="journal article" date="2013" name="Stand. Genomic Sci.">
        <title>Complete genome sequence of Desulfocapsa sulfexigens, a marine deltaproteobacterium specialized in disproportionating inorganic sulfur compounds.</title>
        <authorList>
            <person name="Finster K.W."/>
            <person name="Kjeldsen K.U."/>
            <person name="Kube M."/>
            <person name="Reinhardt R."/>
            <person name="Mussmann M."/>
            <person name="Amann R."/>
            <person name="Schreiber L."/>
        </authorList>
    </citation>
    <scope>NUCLEOTIDE SEQUENCE [LARGE SCALE GENOMIC DNA]</scope>
    <source>
        <strain evidence="6">DSM 10523 / SB164P1</strain>
    </source>
</reference>
<dbReference type="STRING" id="1167006.UWK_02984"/>
<dbReference type="eggNOG" id="COG1189">
    <property type="taxonomic scope" value="Bacteria"/>
</dbReference>
<evidence type="ECO:0000313" key="6">
    <source>
        <dbReference type="Proteomes" id="UP000011721"/>
    </source>
</evidence>
<dbReference type="InterPro" id="IPR036986">
    <property type="entry name" value="S4_RNA-bd_sf"/>
</dbReference>
<dbReference type="PANTHER" id="PTHR32319:SF0">
    <property type="entry name" value="BACTERIAL HEMOLYSIN-LIKE PROTEIN"/>
    <property type="match status" value="1"/>
</dbReference>